<evidence type="ECO:0000313" key="3">
    <source>
        <dbReference type="EMBL" id="AZA12889.1"/>
    </source>
</evidence>
<dbReference type="AlphaFoldDB" id="A0A3G6J4M2"/>
<dbReference type="GO" id="GO:0004077">
    <property type="term" value="F:biotin--[biotin carboxyl-carrier protein] ligase activity"/>
    <property type="evidence" value="ECO:0007669"/>
    <property type="project" value="UniProtKB-EC"/>
</dbReference>
<dbReference type="GO" id="GO:0005737">
    <property type="term" value="C:cytoplasm"/>
    <property type="evidence" value="ECO:0007669"/>
    <property type="project" value="TreeGrafter"/>
</dbReference>
<keyword evidence="3" id="KW-0436">Ligase</keyword>
<evidence type="ECO:0000313" key="4">
    <source>
        <dbReference type="Proteomes" id="UP000269019"/>
    </source>
</evidence>
<evidence type="ECO:0000256" key="1">
    <source>
        <dbReference type="SAM" id="MobiDB-lite"/>
    </source>
</evidence>
<dbReference type="EMBL" id="CP033896">
    <property type="protein sequence ID" value="AZA12889.1"/>
    <property type="molecule type" value="Genomic_DNA"/>
</dbReference>
<proteinExistence type="predicted"/>
<dbReference type="Gene3D" id="2.30.30.100">
    <property type="match status" value="1"/>
</dbReference>
<protein>
    <submittedName>
        <fullName evidence="3">Bifunctional ligase/repressor BirA</fullName>
        <ecNumber evidence="3">6.3.4.15</ecNumber>
    </submittedName>
</protein>
<feature type="region of interest" description="Disordered" evidence="1">
    <location>
        <begin position="129"/>
        <end position="187"/>
    </location>
</feature>
<organism evidence="3 4">
    <name type="scientific">Corynebacterium choanae</name>
    <dbReference type="NCBI Taxonomy" id="1862358"/>
    <lineage>
        <taxon>Bacteria</taxon>
        <taxon>Bacillati</taxon>
        <taxon>Actinomycetota</taxon>
        <taxon>Actinomycetes</taxon>
        <taxon>Mycobacteriales</taxon>
        <taxon>Corynebacteriaceae</taxon>
        <taxon>Corynebacterium</taxon>
    </lineage>
</organism>
<dbReference type="EC" id="6.3.4.15" evidence="3"/>
<dbReference type="InterPro" id="IPR045864">
    <property type="entry name" value="aa-tRNA-synth_II/BPL/LPL"/>
</dbReference>
<gene>
    <name evidence="3" type="primary">birA</name>
    <name evidence="3" type="ORF">CCHOA_02360</name>
</gene>
<name>A0A3G6J4M2_9CORY</name>
<dbReference type="SUPFAM" id="SSF55681">
    <property type="entry name" value="Class II aaRS and biotin synthetases"/>
    <property type="match status" value="2"/>
</dbReference>
<dbReference type="PANTHER" id="PTHR12835">
    <property type="entry name" value="BIOTIN PROTEIN LIGASE"/>
    <property type="match status" value="1"/>
</dbReference>
<accession>A0A3G6J4M2</accession>
<keyword evidence="4" id="KW-1185">Reference proteome</keyword>
<dbReference type="InterPro" id="IPR008988">
    <property type="entry name" value="Transcriptional_repressor_C"/>
</dbReference>
<dbReference type="PANTHER" id="PTHR12835:SF5">
    <property type="entry name" value="BIOTIN--PROTEIN LIGASE"/>
    <property type="match status" value="1"/>
</dbReference>
<dbReference type="Gene3D" id="3.30.930.10">
    <property type="entry name" value="Bira Bifunctional Protein, Domain 2"/>
    <property type="match status" value="1"/>
</dbReference>
<feature type="domain" description="Biotin protein ligase C-terminal" evidence="2">
    <location>
        <begin position="306"/>
        <end position="353"/>
    </location>
</feature>
<dbReference type="Proteomes" id="UP000269019">
    <property type="component" value="Chromosome"/>
</dbReference>
<dbReference type="InterPro" id="IPR003142">
    <property type="entry name" value="BPL_C"/>
</dbReference>
<dbReference type="Pfam" id="PF02237">
    <property type="entry name" value="BPL_C"/>
    <property type="match status" value="1"/>
</dbReference>
<dbReference type="SUPFAM" id="SSF50037">
    <property type="entry name" value="C-terminal domain of transcriptional repressors"/>
    <property type="match status" value="1"/>
</dbReference>
<reference evidence="3 4" key="1">
    <citation type="submission" date="2018-11" db="EMBL/GenBank/DDBJ databases">
        <authorList>
            <person name="Kleinhagauer T."/>
            <person name="Glaeser S.P."/>
            <person name="Spergser J."/>
            <person name="Ruckert C."/>
            <person name="Kaempfer P."/>
            <person name="Busse H.-J."/>
        </authorList>
    </citation>
    <scope>NUCLEOTIDE SEQUENCE [LARGE SCALE GENOMIC DNA]</scope>
    <source>
        <strain evidence="3 4">200CH</strain>
    </source>
</reference>
<dbReference type="KEGG" id="ccho:CCHOA_02360"/>
<feature type="compositionally biased region" description="Low complexity" evidence="1">
    <location>
        <begin position="151"/>
        <end position="164"/>
    </location>
</feature>
<sequence>MQCCVALQWAAMTSRSPLDATRLRQLAVDKGKLADVVVTSATGSTNTDLAAALAGGASTWTAHVTDHQTAGKGRHGRPWVAPRYSQATLSLALRPPQSALHRLGLLPLAAGLAVIDAVRDMVAATTVLDPGGQSPTSGHWAIPTAHDKAETSAASSQAAGSTQSPRLPGDDLPTTGPANGIYAPDTTAPDAAQYGPLGNLIPVLKWPNDALIGGRKVCGILAEAVSLGQHPAIVVGLGLNVSLTANELPVAHATSLDIAAAELGYELHVDRTMLVAGILQHLVARCEQFQYANPTLLGDYRRACGTIGTRVRVHLPGERILEGMATGVNDTGELIVVDDHGAATAVAAGDVSHLRRAKHPK</sequence>
<evidence type="ECO:0000259" key="2">
    <source>
        <dbReference type="Pfam" id="PF02237"/>
    </source>
</evidence>